<dbReference type="GO" id="GO:0046872">
    <property type="term" value="F:metal ion binding"/>
    <property type="evidence" value="ECO:0007669"/>
    <property type="project" value="UniProtKB-KW"/>
</dbReference>
<evidence type="ECO:0000259" key="5">
    <source>
        <dbReference type="PROSITE" id="PS51891"/>
    </source>
</evidence>
<comment type="similarity">
    <text evidence="1">Belongs to the Gfa family.</text>
</comment>
<organism evidence="6 7">
    <name type="scientific">Aetokthonos hydrillicola Thurmond2011</name>
    <dbReference type="NCBI Taxonomy" id="2712845"/>
    <lineage>
        <taxon>Bacteria</taxon>
        <taxon>Bacillati</taxon>
        <taxon>Cyanobacteriota</taxon>
        <taxon>Cyanophyceae</taxon>
        <taxon>Nostocales</taxon>
        <taxon>Hapalosiphonaceae</taxon>
        <taxon>Aetokthonos</taxon>
    </lineage>
</organism>
<evidence type="ECO:0000313" key="6">
    <source>
        <dbReference type="EMBL" id="MDR9899860.1"/>
    </source>
</evidence>
<evidence type="ECO:0000256" key="2">
    <source>
        <dbReference type="ARBA" id="ARBA00022723"/>
    </source>
</evidence>
<keyword evidence="2" id="KW-0479">Metal-binding</keyword>
<evidence type="ECO:0000256" key="3">
    <source>
        <dbReference type="ARBA" id="ARBA00022833"/>
    </source>
</evidence>
<evidence type="ECO:0000256" key="1">
    <source>
        <dbReference type="ARBA" id="ARBA00005495"/>
    </source>
</evidence>
<keyword evidence="7" id="KW-1185">Reference proteome</keyword>
<name>A0AAP5IDV4_9CYAN</name>
<dbReference type="AlphaFoldDB" id="A0AAP5IDV4"/>
<dbReference type="InterPro" id="IPR011057">
    <property type="entry name" value="Mss4-like_sf"/>
</dbReference>
<dbReference type="Gene3D" id="3.90.1590.10">
    <property type="entry name" value="glutathione-dependent formaldehyde- activating enzyme (gfa)"/>
    <property type="match status" value="1"/>
</dbReference>
<dbReference type="PROSITE" id="PS51891">
    <property type="entry name" value="CENP_V_GFA"/>
    <property type="match status" value="1"/>
</dbReference>
<keyword evidence="4" id="KW-0456">Lyase</keyword>
<evidence type="ECO:0000256" key="4">
    <source>
        <dbReference type="ARBA" id="ARBA00023239"/>
    </source>
</evidence>
<dbReference type="RefSeq" id="WP_208345208.1">
    <property type="nucleotide sequence ID" value="NZ_CAWQFN010000611.1"/>
</dbReference>
<dbReference type="PANTHER" id="PTHR33337">
    <property type="entry name" value="GFA DOMAIN-CONTAINING PROTEIN"/>
    <property type="match status" value="1"/>
</dbReference>
<dbReference type="GO" id="GO:0016846">
    <property type="term" value="F:carbon-sulfur lyase activity"/>
    <property type="evidence" value="ECO:0007669"/>
    <property type="project" value="InterPro"/>
</dbReference>
<dbReference type="SUPFAM" id="SSF51316">
    <property type="entry name" value="Mss4-like"/>
    <property type="match status" value="1"/>
</dbReference>
<comment type="caution">
    <text evidence="6">The sequence shown here is derived from an EMBL/GenBank/DDBJ whole genome shotgun (WGS) entry which is preliminary data.</text>
</comment>
<protein>
    <submittedName>
        <fullName evidence="6">GFA family protein</fullName>
    </submittedName>
</protein>
<dbReference type="Pfam" id="PF04828">
    <property type="entry name" value="GFA"/>
    <property type="match status" value="1"/>
</dbReference>
<dbReference type="Proteomes" id="UP000667802">
    <property type="component" value="Unassembled WGS sequence"/>
</dbReference>
<dbReference type="InterPro" id="IPR006913">
    <property type="entry name" value="CENP-V/GFA"/>
</dbReference>
<gene>
    <name evidence="6" type="ORF">G7B40_035685</name>
</gene>
<keyword evidence="3" id="KW-0862">Zinc</keyword>
<feature type="domain" description="CENP-V/GFA" evidence="5">
    <location>
        <begin position="5"/>
        <end position="121"/>
    </location>
</feature>
<proteinExistence type="inferred from homology"/>
<accession>A0AAP5IDV4</accession>
<dbReference type="PANTHER" id="PTHR33337:SF40">
    <property type="entry name" value="CENP-V_GFA DOMAIN-CONTAINING PROTEIN-RELATED"/>
    <property type="match status" value="1"/>
</dbReference>
<dbReference type="EMBL" id="JAALHA020000028">
    <property type="protein sequence ID" value="MDR9899860.1"/>
    <property type="molecule type" value="Genomic_DNA"/>
</dbReference>
<sequence>MKIPFTGGCMCGSIRYECSAEPIMMGNCHCRDCQQATGTAFAAAILVPRNAVTITGEVKYYEVTGDSGGSVSRGFCSNCGSRLFSKPPIPELMGIMAGSLDDPTLFQPGMDFYAASAQPWDYMNPSLPKFAKLPPRNKPAAG</sequence>
<evidence type="ECO:0000313" key="7">
    <source>
        <dbReference type="Proteomes" id="UP000667802"/>
    </source>
</evidence>
<reference evidence="7" key="1">
    <citation type="journal article" date="2021" name="Science">
        <title>Hunting the eagle killer: A cyanobacterial neurotoxin causes vacuolar myelinopathy.</title>
        <authorList>
            <person name="Breinlinger S."/>
            <person name="Phillips T.J."/>
            <person name="Haram B.N."/>
            <person name="Mares J."/>
            <person name="Martinez Yerena J.A."/>
            <person name="Hrouzek P."/>
            <person name="Sobotka R."/>
            <person name="Henderson W.M."/>
            <person name="Schmieder P."/>
            <person name="Williams S.M."/>
            <person name="Lauderdale J.D."/>
            <person name="Wilde H.D."/>
            <person name="Gerrin W."/>
            <person name="Kust A."/>
            <person name="Washington J.W."/>
            <person name="Wagner C."/>
            <person name="Geier B."/>
            <person name="Liebeke M."/>
            <person name="Enke H."/>
            <person name="Niedermeyer T.H.J."/>
            <person name="Wilde S.B."/>
        </authorList>
    </citation>
    <scope>NUCLEOTIDE SEQUENCE [LARGE SCALE GENOMIC DNA]</scope>
    <source>
        <strain evidence="7">Thurmond2011</strain>
    </source>
</reference>